<dbReference type="eggNOG" id="COG1680">
    <property type="taxonomic scope" value="Bacteria"/>
</dbReference>
<feature type="domain" description="Beta-lactamase-related" evidence="1">
    <location>
        <begin position="32"/>
        <end position="245"/>
    </location>
</feature>
<dbReference type="Proteomes" id="UP000010301">
    <property type="component" value="Unassembled WGS sequence"/>
</dbReference>
<reference evidence="2 3" key="1">
    <citation type="submission" date="2009-01" db="EMBL/GenBank/DDBJ databases">
        <authorList>
            <person name="Qin X."/>
            <person name="Bachman B."/>
            <person name="Battles P."/>
            <person name="Bell A."/>
            <person name="Bess C."/>
            <person name="Bickham C."/>
            <person name="Chaboub L."/>
            <person name="Chen D."/>
            <person name="Coyle M."/>
            <person name="Deiros D.R."/>
            <person name="Dinh H."/>
            <person name="Forbes L."/>
            <person name="Fowler G."/>
            <person name="Francisco L."/>
            <person name="Fu Q."/>
            <person name="Gubbala S."/>
            <person name="Hale W."/>
            <person name="Han Y."/>
            <person name="Hemphill L."/>
            <person name="Highlander S.K."/>
            <person name="Hirani K."/>
            <person name="Hogues M."/>
            <person name="Jackson L."/>
            <person name="Jakkamsetti A."/>
            <person name="Javaid M."/>
            <person name="Jiang H."/>
            <person name="Korchina V."/>
            <person name="Kovar C."/>
            <person name="Lara F."/>
            <person name="Lee S."/>
            <person name="Mata R."/>
            <person name="Mathew T."/>
            <person name="Moen C."/>
            <person name="Morales K."/>
            <person name="Munidasa M."/>
            <person name="Nazareth L."/>
            <person name="Ngo R."/>
            <person name="Nguyen L."/>
            <person name="Okwuonu G."/>
            <person name="Ongeri F."/>
            <person name="Patil S."/>
            <person name="Petrosino J."/>
            <person name="Pham C."/>
            <person name="Pham P."/>
            <person name="Pu L.-L."/>
            <person name="Puazo M."/>
            <person name="Raj R."/>
            <person name="Reid J."/>
            <person name="Rouhana J."/>
            <person name="Saada N."/>
            <person name="Shang Y."/>
            <person name="Simmons D."/>
            <person name="Thornton R."/>
            <person name="Warren J."/>
            <person name="Weissenberger G."/>
            <person name="Zhang J."/>
            <person name="Zhang L."/>
            <person name="Zhou C."/>
            <person name="Zhu D."/>
            <person name="Muzny D."/>
            <person name="Worley K."/>
            <person name="Gibbs R."/>
        </authorList>
    </citation>
    <scope>NUCLEOTIDE SEQUENCE [LARGE SCALE GENOMIC DNA]</scope>
    <source>
        <strain evidence="2 3">DSM 15436</strain>
    </source>
</reference>
<dbReference type="PANTHER" id="PTHR43283:SF15">
    <property type="entry name" value="CONSERVED PROTEIN"/>
    <property type="match status" value="1"/>
</dbReference>
<dbReference type="OrthoDB" id="3336932at2"/>
<gene>
    <name evidence="2" type="ORF">HMPREF0044_0174</name>
</gene>
<proteinExistence type="predicted"/>
<dbReference type="STRING" id="525245.HMPREF0044_0174"/>
<dbReference type="AlphaFoldDB" id="C0VYD4"/>
<evidence type="ECO:0000313" key="2">
    <source>
        <dbReference type="EMBL" id="EEH64437.1"/>
    </source>
</evidence>
<dbReference type="HOGENOM" id="CLU_089324_0_0_11"/>
<dbReference type="Gene3D" id="3.40.710.10">
    <property type="entry name" value="DD-peptidase/beta-lactamase superfamily"/>
    <property type="match status" value="1"/>
</dbReference>
<evidence type="ECO:0000313" key="3">
    <source>
        <dbReference type="Proteomes" id="UP000010301"/>
    </source>
</evidence>
<dbReference type="Pfam" id="PF00144">
    <property type="entry name" value="Beta-lactamase"/>
    <property type="match status" value="1"/>
</dbReference>
<protein>
    <submittedName>
        <fullName evidence="2">Beta-lactamase</fullName>
    </submittedName>
</protein>
<dbReference type="EMBL" id="ACFG01000004">
    <property type="protein sequence ID" value="EEH64437.1"/>
    <property type="molecule type" value="Genomic_DNA"/>
</dbReference>
<dbReference type="RefSeq" id="WP_006547171.1">
    <property type="nucleotide sequence ID" value="NZ_DS999545.1"/>
</dbReference>
<name>C0VYD4_9ACTO</name>
<comment type="caution">
    <text evidence="2">The sequence shown here is derived from an EMBL/GenBank/DDBJ whole genome shotgun (WGS) entry which is preliminary data.</text>
</comment>
<accession>C0VYD4</accession>
<organism evidence="2 3">
    <name type="scientific">Gleimia coleocanis DSM 15436</name>
    <dbReference type="NCBI Taxonomy" id="525245"/>
    <lineage>
        <taxon>Bacteria</taxon>
        <taxon>Bacillati</taxon>
        <taxon>Actinomycetota</taxon>
        <taxon>Actinomycetes</taxon>
        <taxon>Actinomycetales</taxon>
        <taxon>Actinomycetaceae</taxon>
        <taxon>Gleimia</taxon>
    </lineage>
</organism>
<sequence length="270" mass="29590">MIPAELTPDFPFAVAFFDETQVRFSAGDLVAVFPFASVTKLFASRAILMAVERGFIGLDEVRAVGIPAEETSLRALLSHVSGVSFSGPERVSVVGQKRTYTNYAIEVAGDWVAERMHVPFMDWLDEAVIGGLFLEDTYVEGSCAHAGMGSVRDLVTFGRELLNPRLISSALAVEARTVQWPGIRGVTPGFGSYPDNTWGLGMEIRRDKERTWFPSLSEGATFGHFGQAGSFLWVAPESRFGAAFLGAEPAGDWHKANWRPLNDWMISSFS</sequence>
<keyword evidence="3" id="KW-1185">Reference proteome</keyword>
<dbReference type="InterPro" id="IPR001466">
    <property type="entry name" value="Beta-lactam-related"/>
</dbReference>
<evidence type="ECO:0000259" key="1">
    <source>
        <dbReference type="Pfam" id="PF00144"/>
    </source>
</evidence>
<dbReference type="PANTHER" id="PTHR43283">
    <property type="entry name" value="BETA-LACTAMASE-RELATED"/>
    <property type="match status" value="1"/>
</dbReference>
<dbReference type="SUPFAM" id="SSF56601">
    <property type="entry name" value="beta-lactamase/transpeptidase-like"/>
    <property type="match status" value="1"/>
</dbReference>
<dbReference type="InterPro" id="IPR050789">
    <property type="entry name" value="Diverse_Enzym_Activities"/>
</dbReference>
<dbReference type="InterPro" id="IPR012338">
    <property type="entry name" value="Beta-lactam/transpept-like"/>
</dbReference>